<dbReference type="EMBL" id="JAACLJ010000001">
    <property type="protein sequence ID" value="KAF4595911.1"/>
    <property type="molecule type" value="Genomic_DNA"/>
</dbReference>
<feature type="region of interest" description="Disordered" evidence="1">
    <location>
        <begin position="16"/>
        <end position="55"/>
    </location>
</feature>
<feature type="chain" id="PRO_5034447010" evidence="2">
    <location>
        <begin position="17"/>
        <end position="104"/>
    </location>
</feature>
<evidence type="ECO:0000313" key="3">
    <source>
        <dbReference type="EMBL" id="KAF4595911.1"/>
    </source>
</evidence>
<organism evidence="3 4">
    <name type="scientific">Ophiocordyceps camponoti-floridani</name>
    <dbReference type="NCBI Taxonomy" id="2030778"/>
    <lineage>
        <taxon>Eukaryota</taxon>
        <taxon>Fungi</taxon>
        <taxon>Dikarya</taxon>
        <taxon>Ascomycota</taxon>
        <taxon>Pezizomycotina</taxon>
        <taxon>Sordariomycetes</taxon>
        <taxon>Hypocreomycetidae</taxon>
        <taxon>Hypocreales</taxon>
        <taxon>Ophiocordycipitaceae</taxon>
        <taxon>Ophiocordyceps</taxon>
    </lineage>
</organism>
<comment type="caution">
    <text evidence="3">The sequence shown here is derived from an EMBL/GenBank/DDBJ whole genome shotgun (WGS) entry which is preliminary data.</text>
</comment>
<keyword evidence="4" id="KW-1185">Reference proteome</keyword>
<dbReference type="OrthoDB" id="10436486at2759"/>
<accession>A0A8H4QE77</accession>
<dbReference type="AlphaFoldDB" id="A0A8H4QE77"/>
<evidence type="ECO:0000256" key="2">
    <source>
        <dbReference type="SAM" id="SignalP"/>
    </source>
</evidence>
<sequence>MKTAAVLLVIIGLATAAPHDPPQPTPANAPAGPQPNLQANPRANAPVNPFGGNERLREHGRALPRLYLMNGWQHRGGIESPDRESPRGIEGAGGNGQGRNRFRG</sequence>
<evidence type="ECO:0000256" key="1">
    <source>
        <dbReference type="SAM" id="MobiDB-lite"/>
    </source>
</evidence>
<feature type="region of interest" description="Disordered" evidence="1">
    <location>
        <begin position="73"/>
        <end position="104"/>
    </location>
</feature>
<proteinExistence type="predicted"/>
<protein>
    <submittedName>
        <fullName evidence="3">Uncharacterized protein</fullName>
    </submittedName>
</protein>
<feature type="signal peptide" evidence="2">
    <location>
        <begin position="1"/>
        <end position="16"/>
    </location>
</feature>
<gene>
    <name evidence="3" type="ORF">GQ602_001524</name>
</gene>
<reference evidence="3 4" key="1">
    <citation type="journal article" date="2020" name="G3 (Bethesda)">
        <title>Genetic Underpinnings of Host Manipulation by Ophiocordyceps as Revealed by Comparative Transcriptomics.</title>
        <authorList>
            <person name="Will I."/>
            <person name="Das B."/>
            <person name="Trinh T."/>
            <person name="Brachmann A."/>
            <person name="Ohm R.A."/>
            <person name="de Bekker C."/>
        </authorList>
    </citation>
    <scope>NUCLEOTIDE SEQUENCE [LARGE SCALE GENOMIC DNA]</scope>
    <source>
        <strain evidence="3 4">EC05</strain>
    </source>
</reference>
<feature type="compositionally biased region" description="Basic and acidic residues" evidence="1">
    <location>
        <begin position="76"/>
        <end position="87"/>
    </location>
</feature>
<keyword evidence="2" id="KW-0732">Signal</keyword>
<dbReference type="Proteomes" id="UP000562929">
    <property type="component" value="Unassembled WGS sequence"/>
</dbReference>
<evidence type="ECO:0000313" key="4">
    <source>
        <dbReference type="Proteomes" id="UP000562929"/>
    </source>
</evidence>
<name>A0A8H4QE77_9HYPO</name>